<dbReference type="SMART" id="SM00342">
    <property type="entry name" value="HTH_ARAC"/>
    <property type="match status" value="1"/>
</dbReference>
<comment type="subcellular location">
    <subcellularLocation>
        <location evidence="1">Cytoplasm</location>
    </subcellularLocation>
</comment>
<keyword evidence="3 8" id="KW-0597">Phosphoprotein</keyword>
<evidence type="ECO:0000259" key="10">
    <source>
        <dbReference type="PROSITE" id="PS50110"/>
    </source>
</evidence>
<protein>
    <recommendedName>
        <fullName evidence="13">DNA-binding response regulator</fullName>
    </recommendedName>
</protein>
<feature type="domain" description="HTH araC/xylS-type" evidence="9">
    <location>
        <begin position="434"/>
        <end position="532"/>
    </location>
</feature>
<keyword evidence="6" id="KW-0238">DNA-binding</keyword>
<dbReference type="RefSeq" id="WP_065858493.1">
    <property type="nucleotide sequence ID" value="NZ_LYPC01000028.1"/>
</dbReference>
<dbReference type="CDD" id="cd17536">
    <property type="entry name" value="REC_YesN-like"/>
    <property type="match status" value="1"/>
</dbReference>
<evidence type="ECO:0000256" key="6">
    <source>
        <dbReference type="ARBA" id="ARBA00023125"/>
    </source>
</evidence>
<dbReference type="Proteomes" id="UP000093309">
    <property type="component" value="Unassembled WGS sequence"/>
</dbReference>
<keyword evidence="7" id="KW-0804">Transcription</keyword>
<dbReference type="InterPro" id="IPR018062">
    <property type="entry name" value="HTH_AraC-typ_CS"/>
</dbReference>
<evidence type="ECO:0000256" key="7">
    <source>
        <dbReference type="ARBA" id="ARBA00023163"/>
    </source>
</evidence>
<gene>
    <name evidence="11" type="ORF">A8709_07200</name>
</gene>
<dbReference type="Gene3D" id="1.10.10.60">
    <property type="entry name" value="Homeodomain-like"/>
    <property type="match status" value="2"/>
</dbReference>
<name>A0A1C0ZTN7_9BACL</name>
<dbReference type="Pfam" id="PF00072">
    <property type="entry name" value="Response_reg"/>
    <property type="match status" value="1"/>
</dbReference>
<evidence type="ECO:0000256" key="8">
    <source>
        <dbReference type="PROSITE-ProRule" id="PRU00169"/>
    </source>
</evidence>
<proteinExistence type="predicted"/>
<comment type="caution">
    <text evidence="11">The sequence shown here is derived from an EMBL/GenBank/DDBJ whole genome shotgun (WGS) entry which is preliminary data.</text>
</comment>
<evidence type="ECO:0008006" key="13">
    <source>
        <dbReference type="Google" id="ProtNLM"/>
    </source>
</evidence>
<dbReference type="EMBL" id="LYPC01000028">
    <property type="protein sequence ID" value="OCT11448.1"/>
    <property type="molecule type" value="Genomic_DNA"/>
</dbReference>
<dbReference type="InterPro" id="IPR009057">
    <property type="entry name" value="Homeodomain-like_sf"/>
</dbReference>
<dbReference type="GO" id="GO:0043565">
    <property type="term" value="F:sequence-specific DNA binding"/>
    <property type="evidence" value="ECO:0007669"/>
    <property type="project" value="InterPro"/>
</dbReference>
<evidence type="ECO:0000256" key="4">
    <source>
        <dbReference type="ARBA" id="ARBA00023012"/>
    </source>
</evidence>
<evidence type="ECO:0000256" key="3">
    <source>
        <dbReference type="ARBA" id="ARBA00022553"/>
    </source>
</evidence>
<dbReference type="PROSITE" id="PS50110">
    <property type="entry name" value="RESPONSE_REGULATORY"/>
    <property type="match status" value="1"/>
</dbReference>
<dbReference type="GO" id="GO:0000160">
    <property type="term" value="P:phosphorelay signal transduction system"/>
    <property type="evidence" value="ECO:0007669"/>
    <property type="project" value="UniProtKB-KW"/>
</dbReference>
<reference evidence="12" key="1">
    <citation type="submission" date="2016-05" db="EMBL/GenBank/DDBJ databases">
        <title>Paenibacillus oryzae. sp. nov., isolated from the rice root.</title>
        <authorList>
            <person name="Zhang J."/>
            <person name="Zhang X."/>
        </authorList>
    </citation>
    <scope>NUCLEOTIDE SEQUENCE [LARGE SCALE GENOMIC DNA]</scope>
    <source>
        <strain evidence="12">KCTC13222</strain>
    </source>
</reference>
<keyword evidence="2" id="KW-0963">Cytoplasm</keyword>
<accession>A0A1C0ZTN7</accession>
<organism evidence="11 12">
    <name type="scientific">Paenibacillus pectinilyticus</name>
    <dbReference type="NCBI Taxonomy" id="512399"/>
    <lineage>
        <taxon>Bacteria</taxon>
        <taxon>Bacillati</taxon>
        <taxon>Bacillota</taxon>
        <taxon>Bacilli</taxon>
        <taxon>Bacillales</taxon>
        <taxon>Paenibacillaceae</taxon>
        <taxon>Paenibacillus</taxon>
    </lineage>
</organism>
<dbReference type="PROSITE" id="PS00041">
    <property type="entry name" value="HTH_ARAC_FAMILY_1"/>
    <property type="match status" value="1"/>
</dbReference>
<dbReference type="InterPro" id="IPR011006">
    <property type="entry name" value="CheY-like_superfamily"/>
</dbReference>
<keyword evidence="4" id="KW-0902">Two-component regulatory system</keyword>
<dbReference type="SMART" id="SM00448">
    <property type="entry name" value="REC"/>
    <property type="match status" value="1"/>
</dbReference>
<evidence type="ECO:0000313" key="12">
    <source>
        <dbReference type="Proteomes" id="UP000093309"/>
    </source>
</evidence>
<keyword evidence="5" id="KW-0805">Transcription regulation</keyword>
<dbReference type="InterPro" id="IPR018060">
    <property type="entry name" value="HTH_AraC"/>
</dbReference>
<evidence type="ECO:0000259" key="9">
    <source>
        <dbReference type="PROSITE" id="PS01124"/>
    </source>
</evidence>
<dbReference type="PRINTS" id="PR00032">
    <property type="entry name" value="HTHARAC"/>
</dbReference>
<evidence type="ECO:0000256" key="1">
    <source>
        <dbReference type="ARBA" id="ARBA00004496"/>
    </source>
</evidence>
<dbReference type="PANTHER" id="PTHR42713">
    <property type="entry name" value="HISTIDINE KINASE-RELATED"/>
    <property type="match status" value="1"/>
</dbReference>
<dbReference type="OrthoDB" id="2666291at2"/>
<dbReference type="Pfam" id="PF12833">
    <property type="entry name" value="HTH_18"/>
    <property type="match status" value="1"/>
</dbReference>
<dbReference type="SUPFAM" id="SSF46689">
    <property type="entry name" value="Homeodomain-like"/>
    <property type="match status" value="2"/>
</dbReference>
<dbReference type="STRING" id="512399.A8709_07200"/>
<sequence length="537" mass="62130">MYKVILADDDEFVLEGFKRKIDWVNLGLELVGTASDGLEAIKLVKELDSHILITDIRMPIMDGIMLIESLRKVNSEIKVIIISGYSEFEYAQKAVKLKAMEYLLKPTSKEDVENALKKLVEVLNQENYEELQKEQILLENRENMDIVFKHLVLSILEDSIEDSNHLFIKLTQIKPGIMKGKVVVSLVEIDNLKGISMESLDKGKIISDLYKIIETSAQKSNDKNLVLKLNENRFAIVMFFDEKLGFNFINNKVIWVLHNLMNSAEIITHFSITATYGPIVENVLDARRSFIEAFEALKHKLLFGKKSLIKYTDINKIDNSADEICLENEKKLVQAIERLQYEQTLKCVDEFYAYLAKGNKCSYPYILSVSFKLLTLAKKLTQQENSIGNEFLIWEQLNSFETVEEIHKWLRDVLNTVMLEALNKNNNNYSSAVNFMVDYIQKNYVRNITLRDISNEIFLSENYLTTLFKKEMGITFKKYLINTRMEKAKLLLADPKYKIFEIANLVGYESEEYFSNIFKESVGLTPKGFRNNTAFNI</sequence>
<dbReference type="InterPro" id="IPR001789">
    <property type="entry name" value="Sig_transdc_resp-reg_receiver"/>
</dbReference>
<evidence type="ECO:0000256" key="5">
    <source>
        <dbReference type="ARBA" id="ARBA00023015"/>
    </source>
</evidence>
<keyword evidence="12" id="KW-1185">Reference proteome</keyword>
<dbReference type="GO" id="GO:0003700">
    <property type="term" value="F:DNA-binding transcription factor activity"/>
    <property type="evidence" value="ECO:0007669"/>
    <property type="project" value="InterPro"/>
</dbReference>
<dbReference type="PANTHER" id="PTHR42713:SF3">
    <property type="entry name" value="TRANSCRIPTIONAL REGULATORY PROTEIN HPTR"/>
    <property type="match status" value="1"/>
</dbReference>
<dbReference type="InterPro" id="IPR020449">
    <property type="entry name" value="Tscrpt_reg_AraC-type_HTH"/>
</dbReference>
<feature type="modified residue" description="4-aspartylphosphate" evidence="8">
    <location>
        <position position="55"/>
    </location>
</feature>
<dbReference type="PROSITE" id="PS01124">
    <property type="entry name" value="HTH_ARAC_FAMILY_2"/>
    <property type="match status" value="1"/>
</dbReference>
<evidence type="ECO:0000256" key="2">
    <source>
        <dbReference type="ARBA" id="ARBA00022490"/>
    </source>
</evidence>
<feature type="domain" description="Response regulatory" evidence="10">
    <location>
        <begin position="3"/>
        <end position="120"/>
    </location>
</feature>
<dbReference type="Gene3D" id="3.40.50.2300">
    <property type="match status" value="1"/>
</dbReference>
<dbReference type="GO" id="GO:0005737">
    <property type="term" value="C:cytoplasm"/>
    <property type="evidence" value="ECO:0007669"/>
    <property type="project" value="UniProtKB-SubCell"/>
</dbReference>
<dbReference type="InterPro" id="IPR051552">
    <property type="entry name" value="HptR"/>
</dbReference>
<dbReference type="AlphaFoldDB" id="A0A1C0ZTN7"/>
<evidence type="ECO:0000313" key="11">
    <source>
        <dbReference type="EMBL" id="OCT11448.1"/>
    </source>
</evidence>
<dbReference type="SUPFAM" id="SSF52172">
    <property type="entry name" value="CheY-like"/>
    <property type="match status" value="1"/>
</dbReference>